<proteinExistence type="predicted"/>
<dbReference type="Gramene" id="TraesARI1B03G00216450.1">
    <property type="protein sequence ID" value="TraesARI1B03G00216450.1.CDS1"/>
    <property type="gene ID" value="TraesARI1B03G00216450"/>
</dbReference>
<name>A0A3B5YSB3_WHEAT</name>
<feature type="compositionally biased region" description="Acidic residues" evidence="1">
    <location>
        <begin position="343"/>
        <end position="367"/>
    </location>
</feature>
<dbReference type="Gramene" id="TraesCS1B03G0213900.1">
    <property type="protein sequence ID" value="TraesCS1B03G0213900.1.CDS1"/>
    <property type="gene ID" value="TraesCS1B03G0213900"/>
</dbReference>
<feature type="compositionally biased region" description="Low complexity" evidence="1">
    <location>
        <begin position="14"/>
        <end position="31"/>
    </location>
</feature>
<dbReference type="PaxDb" id="4565-Traes_1BS_29A112F70.1"/>
<dbReference type="AlphaFoldDB" id="A0A3B5YSB3"/>
<protein>
    <submittedName>
        <fullName evidence="2">Uncharacterized protein</fullName>
    </submittedName>
</protein>
<evidence type="ECO:0000313" key="2">
    <source>
        <dbReference type="EnsemblPlants" id="TraesCS1B02G084000.1.cds1"/>
    </source>
</evidence>
<dbReference type="Gramene" id="TraesMAC1B03G00215320.1">
    <property type="protein sequence ID" value="TraesMAC1B03G00215320.1.CDS1"/>
    <property type="gene ID" value="TraesMAC1B03G00215320"/>
</dbReference>
<feature type="compositionally biased region" description="Polar residues" evidence="1">
    <location>
        <begin position="234"/>
        <end position="243"/>
    </location>
</feature>
<feature type="region of interest" description="Disordered" evidence="1">
    <location>
        <begin position="123"/>
        <end position="374"/>
    </location>
</feature>
<dbReference type="Gramene" id="TraesCS1B02G084000.1">
    <property type="protein sequence ID" value="TraesCS1B02G084000.1.cds1"/>
    <property type="gene ID" value="TraesCS1B02G084000"/>
</dbReference>
<evidence type="ECO:0000313" key="3">
    <source>
        <dbReference type="Proteomes" id="UP000019116"/>
    </source>
</evidence>
<reference evidence="2" key="1">
    <citation type="submission" date="2018-08" db="EMBL/GenBank/DDBJ databases">
        <authorList>
            <person name="Rossello M."/>
        </authorList>
    </citation>
    <scope>NUCLEOTIDE SEQUENCE [LARGE SCALE GENOMIC DNA]</scope>
    <source>
        <strain evidence="2">cv. Chinese Spring</strain>
    </source>
</reference>
<accession>A0A3B5YSB3</accession>
<feature type="compositionally biased region" description="Polar residues" evidence="1">
    <location>
        <begin position="213"/>
        <end position="222"/>
    </location>
</feature>
<dbReference type="Gramene" id="TraesNOR1B03G00216310.1">
    <property type="protein sequence ID" value="TraesNOR1B03G00216310.1.CDS1"/>
    <property type="gene ID" value="TraesNOR1B03G00216310"/>
</dbReference>
<dbReference type="EnsemblPlants" id="TraesCS1B02G084000.1">
    <property type="protein sequence ID" value="TraesCS1B02G084000.1.cds1"/>
    <property type="gene ID" value="TraesCS1B02G084000"/>
</dbReference>
<organism evidence="2">
    <name type="scientific">Triticum aestivum</name>
    <name type="common">Wheat</name>
    <dbReference type="NCBI Taxonomy" id="4565"/>
    <lineage>
        <taxon>Eukaryota</taxon>
        <taxon>Viridiplantae</taxon>
        <taxon>Streptophyta</taxon>
        <taxon>Embryophyta</taxon>
        <taxon>Tracheophyta</taxon>
        <taxon>Spermatophyta</taxon>
        <taxon>Magnoliopsida</taxon>
        <taxon>Liliopsida</taxon>
        <taxon>Poales</taxon>
        <taxon>Poaceae</taxon>
        <taxon>BOP clade</taxon>
        <taxon>Pooideae</taxon>
        <taxon>Triticodae</taxon>
        <taxon>Triticeae</taxon>
        <taxon>Triticinae</taxon>
        <taxon>Triticum</taxon>
    </lineage>
</organism>
<dbReference type="RefSeq" id="XP_044385853.1">
    <property type="nucleotide sequence ID" value="XM_044529918.1"/>
</dbReference>
<sequence length="437" mass="46440">MKQPAASPGRAEKPQQQQLPAPPGLARLLLSKSRRGARSRRAPATSPMFVSRGRSRAAAAAVGADGEPSSPKVTCIGQVRMRKGKKGSNKGPAAPPPPPAKEEKARGYCRCLKKAFLCGGLFDFDRKHKRKGPPPEAERTRRSPWVFSSRDVAVAAAPKPPDPTSDRAEEEGEDDKSVGAFGSTERDEKASDPGTDSGGKEEEECEEGETAELVSSATTTPPKNALLLMRCRSAPQNRSSPLTSRFAAGAAPSPVQEAADFAVESIAATPPRASPSPRKPDMVSPWASPSPRKPDMLSPWASPSRRKPDMLQSPRASPSPRKPDMVSAESNDEKRQEMAVSTQEDEEKMVEQEHEADDDDEEDDEAEEMRCSSARPLVLQRCKSEPATTAAAKMAAGAGAEGAPSGCFWANGGSSGRRRHAPQMSPAAAAPVALTGH</sequence>
<dbReference type="Gramene" id="TraesJAG1B03G00212910.1">
    <property type="protein sequence ID" value="TraesJAG1B03G00212910.1.CDS1"/>
    <property type="gene ID" value="TraesJAG1B03G00212910"/>
</dbReference>
<dbReference type="Gramene" id="TraesRN1B0100200300.1">
    <property type="protein sequence ID" value="TraesRN1B0100200300.1"/>
    <property type="gene ID" value="TraesRN1B0100200300"/>
</dbReference>
<evidence type="ECO:0000256" key="1">
    <source>
        <dbReference type="SAM" id="MobiDB-lite"/>
    </source>
</evidence>
<dbReference type="Gramene" id="TraesCLE_scaffold_054761_01G000100.1">
    <property type="protein sequence ID" value="TraesCLE_scaffold_054761_01G000100.1"/>
    <property type="gene ID" value="TraesCLE_scaffold_054761_01G000100"/>
</dbReference>
<dbReference type="Gramene" id="TraesWEE_scaffold_139160_01G000100.1">
    <property type="protein sequence ID" value="TraesWEE_scaffold_139160_01G000100.1"/>
    <property type="gene ID" value="TraesWEE_scaffold_139160_01G000100"/>
</dbReference>
<dbReference type="Gramene" id="TraesJUL1B03G00210680.1">
    <property type="protein sequence ID" value="TraesJUL1B03G00210680.1.CDS1"/>
    <property type="gene ID" value="TraesJUL1B03G00210680"/>
</dbReference>
<feature type="compositionally biased region" description="Acidic residues" evidence="1">
    <location>
        <begin position="201"/>
        <end position="210"/>
    </location>
</feature>
<dbReference type="Gramene" id="TraesSYM1B03G00217970.1">
    <property type="protein sequence ID" value="TraesSYM1B03G00217970.1.CDS1"/>
    <property type="gene ID" value="TraesSYM1B03G00217970"/>
</dbReference>
<feature type="compositionally biased region" description="Low complexity" evidence="1">
    <location>
        <begin position="42"/>
        <end position="64"/>
    </location>
</feature>
<keyword evidence="3" id="KW-1185">Reference proteome</keyword>
<dbReference type="KEGG" id="taes:123108055"/>
<dbReference type="STRING" id="4565.A0A3B5YSB3"/>
<reference evidence="2" key="2">
    <citation type="submission" date="2018-10" db="UniProtKB">
        <authorList>
            <consortium name="EnsemblPlants"/>
        </authorList>
    </citation>
    <scope>IDENTIFICATION</scope>
</reference>
<feature type="compositionally biased region" description="Basic residues" evidence="1">
    <location>
        <begin position="32"/>
        <end position="41"/>
    </location>
</feature>
<feature type="region of interest" description="Disordered" evidence="1">
    <location>
        <begin position="1"/>
        <end position="105"/>
    </location>
</feature>
<dbReference type="PANTHER" id="PTHR33448:SF10">
    <property type="entry name" value="PROTAMINE P1 FAMILY PROTEIN"/>
    <property type="match status" value="1"/>
</dbReference>
<feature type="region of interest" description="Disordered" evidence="1">
    <location>
        <begin position="411"/>
        <end position="437"/>
    </location>
</feature>
<dbReference type="Gramene" id="TraesCAD_scaffold_002191_01G000100.1">
    <property type="protein sequence ID" value="TraesCAD_scaffold_002191_01G000100.1"/>
    <property type="gene ID" value="TraesCAD_scaffold_002191_01G000100"/>
</dbReference>
<dbReference type="PANTHER" id="PTHR33448">
    <property type="entry name" value="CHLOROPLAST PROTEIN HCF243-RELATED"/>
    <property type="match status" value="1"/>
</dbReference>
<dbReference type="Proteomes" id="UP000019116">
    <property type="component" value="Chromosome 1B"/>
</dbReference>
<gene>
    <name evidence="2" type="primary">LOC123108055</name>
</gene>
<dbReference type="GeneID" id="123108055"/>